<comment type="caution">
    <text evidence="5">The sequence shown here is derived from an EMBL/GenBank/DDBJ whole genome shotgun (WGS) entry which is preliminary data.</text>
</comment>
<dbReference type="InterPro" id="IPR052190">
    <property type="entry name" value="Euk-Arch_PrmC-MTase"/>
</dbReference>
<dbReference type="PATRIC" id="fig|1132509.6.peg.1938"/>
<keyword evidence="6" id="KW-1185">Reference proteome</keyword>
<keyword evidence="1 5" id="KW-0489">Methyltransferase</keyword>
<keyword evidence="2 5" id="KW-0808">Transferase</keyword>
<evidence type="ECO:0000256" key="3">
    <source>
        <dbReference type="ARBA" id="ARBA00022691"/>
    </source>
</evidence>
<dbReference type="NCBIfam" id="NF011527">
    <property type="entry name" value="PRK14968.1-1"/>
    <property type="match status" value="1"/>
</dbReference>
<accession>M0M0A3</accession>
<evidence type="ECO:0000259" key="4">
    <source>
        <dbReference type="Pfam" id="PF13649"/>
    </source>
</evidence>
<dbReference type="GO" id="GO:0008757">
    <property type="term" value="F:S-adenosylmethionine-dependent methyltransferase activity"/>
    <property type="evidence" value="ECO:0007669"/>
    <property type="project" value="TreeGrafter"/>
</dbReference>
<dbReference type="OrthoDB" id="27149at2157"/>
<dbReference type="NCBIfam" id="TIGR00537">
    <property type="entry name" value="hemK_rel_arch"/>
    <property type="match status" value="1"/>
</dbReference>
<dbReference type="GO" id="GO:0032259">
    <property type="term" value="P:methylation"/>
    <property type="evidence" value="ECO:0007669"/>
    <property type="project" value="UniProtKB-KW"/>
</dbReference>
<feature type="domain" description="Methyltransferase" evidence="4">
    <location>
        <begin position="36"/>
        <end position="97"/>
    </location>
</feature>
<dbReference type="PANTHER" id="PTHR45875">
    <property type="entry name" value="METHYLTRANSFERASE N6AMT1"/>
    <property type="match status" value="1"/>
</dbReference>
<gene>
    <name evidence="5" type="ORF">C447_08573</name>
</gene>
<dbReference type="RefSeq" id="WP_007692908.1">
    <property type="nucleotide sequence ID" value="NZ_AJRK01000073.1"/>
</dbReference>
<name>M0M0A3_9EURY</name>
<reference evidence="5 6" key="1">
    <citation type="journal article" date="2014" name="PLoS Genet.">
        <title>Phylogenetically driven sequencing of extremely halophilic archaea reveals strategies for static and dynamic osmo-response.</title>
        <authorList>
            <person name="Becker E.A."/>
            <person name="Seitzer P.M."/>
            <person name="Tritt A."/>
            <person name="Larsen D."/>
            <person name="Krusor M."/>
            <person name="Yao A.I."/>
            <person name="Wu D."/>
            <person name="Madern D."/>
            <person name="Eisen J.A."/>
            <person name="Darling A.E."/>
            <person name="Facciotti M.T."/>
        </authorList>
    </citation>
    <scope>NUCLEOTIDE SEQUENCE [LARGE SCALE GENOMIC DNA]</scope>
    <source>
        <strain evidence="5 6">100A6</strain>
    </source>
</reference>
<dbReference type="GO" id="GO:0035657">
    <property type="term" value="C:eRF1 methyltransferase complex"/>
    <property type="evidence" value="ECO:0007669"/>
    <property type="project" value="TreeGrafter"/>
</dbReference>
<dbReference type="GO" id="GO:0008276">
    <property type="term" value="F:protein methyltransferase activity"/>
    <property type="evidence" value="ECO:0007669"/>
    <property type="project" value="TreeGrafter"/>
</dbReference>
<dbReference type="InterPro" id="IPR041698">
    <property type="entry name" value="Methyltransf_25"/>
</dbReference>
<evidence type="ECO:0000256" key="2">
    <source>
        <dbReference type="ARBA" id="ARBA00022679"/>
    </source>
</evidence>
<sequence length="189" mass="20055">MGLDARRDRDRVYQPAEDSDLLATAAREAASSTDRVLDVGTGSGYVAHEVAETGARAIGVDPNPHACREARDHGIETVRGDLTAPFAPDSFDLVTFNPPYLPTDPDDEADDWMGVALSGGETGRAVIEPFLADVGRVLAPSGHVLLLVSSLSDIDVVRERAAAAGFEASAVAEDSFPFEKLLILRLDPV</sequence>
<dbReference type="EMBL" id="AOMB01000023">
    <property type="protein sequence ID" value="EMA38863.1"/>
    <property type="molecule type" value="Genomic_DNA"/>
</dbReference>
<protein>
    <submittedName>
        <fullName evidence="5">Methyltransferase</fullName>
    </submittedName>
</protein>
<dbReference type="InterPro" id="IPR004557">
    <property type="entry name" value="PrmC-related"/>
</dbReference>
<proteinExistence type="predicted"/>
<dbReference type="PANTHER" id="PTHR45875:SF1">
    <property type="entry name" value="METHYLTRANSFERASE N6AMT1"/>
    <property type="match status" value="1"/>
</dbReference>
<evidence type="ECO:0000256" key="1">
    <source>
        <dbReference type="ARBA" id="ARBA00022603"/>
    </source>
</evidence>
<dbReference type="InterPro" id="IPR029063">
    <property type="entry name" value="SAM-dependent_MTases_sf"/>
</dbReference>
<organism evidence="5 6">
    <name type="scientific">Halococcus hamelinensis 100A6</name>
    <dbReference type="NCBI Taxonomy" id="1132509"/>
    <lineage>
        <taxon>Archaea</taxon>
        <taxon>Methanobacteriati</taxon>
        <taxon>Methanobacteriota</taxon>
        <taxon>Stenosarchaea group</taxon>
        <taxon>Halobacteria</taxon>
        <taxon>Halobacteriales</taxon>
        <taxon>Halococcaceae</taxon>
        <taxon>Halococcus</taxon>
    </lineage>
</organism>
<dbReference type="Gene3D" id="3.40.50.150">
    <property type="entry name" value="Vaccinia Virus protein VP39"/>
    <property type="match status" value="1"/>
</dbReference>
<dbReference type="eggNOG" id="arCOG00109">
    <property type="taxonomic scope" value="Archaea"/>
</dbReference>
<evidence type="ECO:0000313" key="6">
    <source>
        <dbReference type="Proteomes" id="UP000011566"/>
    </source>
</evidence>
<dbReference type="SUPFAM" id="SSF53335">
    <property type="entry name" value="S-adenosyl-L-methionine-dependent methyltransferases"/>
    <property type="match status" value="1"/>
</dbReference>
<dbReference type="CDD" id="cd02440">
    <property type="entry name" value="AdoMet_MTases"/>
    <property type="match status" value="1"/>
</dbReference>
<dbReference type="Proteomes" id="UP000011566">
    <property type="component" value="Unassembled WGS sequence"/>
</dbReference>
<dbReference type="Pfam" id="PF13649">
    <property type="entry name" value="Methyltransf_25"/>
    <property type="match status" value="1"/>
</dbReference>
<evidence type="ECO:0000313" key="5">
    <source>
        <dbReference type="EMBL" id="EMA38863.1"/>
    </source>
</evidence>
<keyword evidence="3" id="KW-0949">S-adenosyl-L-methionine</keyword>
<dbReference type="AlphaFoldDB" id="M0M0A3"/>